<keyword evidence="3" id="KW-1185">Reference proteome</keyword>
<organism evidence="2 3">
    <name type="scientific">Raineya orbicola</name>
    <dbReference type="NCBI Taxonomy" id="2016530"/>
    <lineage>
        <taxon>Bacteria</taxon>
        <taxon>Pseudomonadati</taxon>
        <taxon>Bacteroidota</taxon>
        <taxon>Cytophagia</taxon>
        <taxon>Cytophagales</taxon>
        <taxon>Raineyaceae</taxon>
        <taxon>Raineya</taxon>
    </lineage>
</organism>
<dbReference type="InterPro" id="IPR007462">
    <property type="entry name" value="COV1-like"/>
</dbReference>
<dbReference type="OrthoDB" id="9789516at2"/>
<keyword evidence="1" id="KW-0472">Membrane</keyword>
<sequence>MKYFLRYFFRGLLFVVPVSITAYALYFVVNALDRLFPYFHIPGLGVIVVIAGTTLLGYLGSAWLTKPILQFFDKILEKLPFVRIIYSSIKDLTSAFVGEKKKFDKPVLVQISQDSNLKRLGFLTQEDLNEWGLDENFVAVYIPHSYNFSGNLFIVEKKFITPLNSSGADIMKFIVSGGVIDLDESVIKTE</sequence>
<evidence type="ECO:0008006" key="4">
    <source>
        <dbReference type="Google" id="ProtNLM"/>
    </source>
</evidence>
<comment type="caution">
    <text evidence="2">The sequence shown here is derived from an EMBL/GenBank/DDBJ whole genome shotgun (WGS) entry which is preliminary data.</text>
</comment>
<dbReference type="PANTHER" id="PTHR31876">
    <property type="entry name" value="COV-LIKE PROTEIN 1"/>
    <property type="match status" value="1"/>
</dbReference>
<reference evidence="2 3" key="1">
    <citation type="submission" date="2017-06" db="EMBL/GenBank/DDBJ databases">
        <title>Raineya orbicola gen. nov., sp. nov. a slightly thermophilic bacterium of the phylum Bacteroidetes and the description of Raineyaceae fam. nov.</title>
        <authorList>
            <person name="Albuquerque L."/>
            <person name="Polonia A.R.M."/>
            <person name="Barroso C."/>
            <person name="Froufe H.J.C."/>
            <person name="Lage O."/>
            <person name="Lobo-Da-Cunha A."/>
            <person name="Egas C."/>
            <person name="Da Costa M.S."/>
        </authorList>
    </citation>
    <scope>NUCLEOTIDE SEQUENCE [LARGE SCALE GENOMIC DNA]</scope>
    <source>
        <strain evidence="2 3">SPSPC-11</strain>
    </source>
</reference>
<feature type="transmembrane region" description="Helical" evidence="1">
    <location>
        <begin position="7"/>
        <end position="29"/>
    </location>
</feature>
<dbReference type="RefSeq" id="WP_101359892.1">
    <property type="nucleotide sequence ID" value="NZ_NKXO01000071.1"/>
</dbReference>
<dbReference type="EMBL" id="NKXO01000071">
    <property type="protein sequence ID" value="PKQ64118.1"/>
    <property type="molecule type" value="Genomic_DNA"/>
</dbReference>
<feature type="transmembrane region" description="Helical" evidence="1">
    <location>
        <begin position="41"/>
        <end position="64"/>
    </location>
</feature>
<dbReference type="Proteomes" id="UP000233387">
    <property type="component" value="Unassembled WGS sequence"/>
</dbReference>
<keyword evidence="1" id="KW-1133">Transmembrane helix</keyword>
<keyword evidence="1" id="KW-0812">Transmembrane</keyword>
<proteinExistence type="predicted"/>
<dbReference type="AlphaFoldDB" id="A0A2N3I1C7"/>
<gene>
    <name evidence="2" type="ORF">Rain11_2632</name>
</gene>
<evidence type="ECO:0000256" key="1">
    <source>
        <dbReference type="SAM" id="Phobius"/>
    </source>
</evidence>
<name>A0A2N3I1C7_9BACT</name>
<evidence type="ECO:0000313" key="2">
    <source>
        <dbReference type="EMBL" id="PKQ64118.1"/>
    </source>
</evidence>
<dbReference type="Pfam" id="PF04367">
    <property type="entry name" value="DUF502"/>
    <property type="match status" value="1"/>
</dbReference>
<dbReference type="PANTHER" id="PTHR31876:SF26">
    <property type="entry name" value="PROTEIN LIKE COV 2"/>
    <property type="match status" value="1"/>
</dbReference>
<accession>A0A2N3I1C7</accession>
<evidence type="ECO:0000313" key="3">
    <source>
        <dbReference type="Proteomes" id="UP000233387"/>
    </source>
</evidence>
<protein>
    <recommendedName>
        <fullName evidence="4">DUF502 domain-containing protein</fullName>
    </recommendedName>
</protein>